<protein>
    <submittedName>
        <fullName evidence="1">Uncharacterized protein</fullName>
    </submittedName>
</protein>
<evidence type="ECO:0000313" key="3">
    <source>
        <dbReference type="EMBL" id="KRQ17373.1"/>
    </source>
</evidence>
<evidence type="ECO:0000313" key="2">
    <source>
        <dbReference type="EMBL" id="KRQ15630.1"/>
    </source>
</evidence>
<organism evidence="1 4">
    <name type="scientific">Bradyrhizobium manausense</name>
    <dbReference type="NCBI Taxonomy" id="989370"/>
    <lineage>
        <taxon>Bacteria</taxon>
        <taxon>Pseudomonadati</taxon>
        <taxon>Pseudomonadota</taxon>
        <taxon>Alphaproteobacteria</taxon>
        <taxon>Hyphomicrobiales</taxon>
        <taxon>Nitrobacteraceae</taxon>
        <taxon>Bradyrhizobium</taxon>
    </lineage>
</organism>
<proteinExistence type="predicted"/>
<evidence type="ECO:0000313" key="4">
    <source>
        <dbReference type="Proteomes" id="UP000051936"/>
    </source>
</evidence>
<comment type="caution">
    <text evidence="1">The sequence shown here is derived from an EMBL/GenBank/DDBJ whole genome shotgun (WGS) entry which is preliminary data.</text>
</comment>
<accession>A0A0R3DKG6</accession>
<dbReference type="Proteomes" id="UP000051936">
    <property type="component" value="Unassembled WGS sequence"/>
</dbReference>
<dbReference type="EMBL" id="LJYG01000041">
    <property type="protein sequence ID" value="KRQ15630.1"/>
    <property type="molecule type" value="Genomic_DNA"/>
</dbReference>
<dbReference type="EMBL" id="LJYG01000084">
    <property type="protein sequence ID" value="KRQ10326.1"/>
    <property type="molecule type" value="Genomic_DNA"/>
</dbReference>
<keyword evidence="4" id="KW-1185">Reference proteome</keyword>
<dbReference type="EMBL" id="LJYG01000015">
    <property type="protein sequence ID" value="KRQ17373.1"/>
    <property type="molecule type" value="Genomic_DNA"/>
</dbReference>
<dbReference type="AlphaFoldDB" id="A0A0R3DKG6"/>
<sequence length="86" mass="9311">MATFHMDSSVTQSVTRAVPKAAVLSCTATSVPDVYAHAIWVVVGDIRQFTLHAGDSMVVPDAATLTIWIFRKNPGKSTWSADFDLT</sequence>
<reference evidence="1 4" key="1">
    <citation type="submission" date="2015-09" db="EMBL/GenBank/DDBJ databases">
        <title>Draft Genome Sequence of Bradyrhizobium manausense Strain BR 3351T, a Novel Symbiotic Nitrogen-Fixing Alphaproteobacterium Isolated from Brazilian Amazon Rain Forest.</title>
        <authorList>
            <person name="De Araujo J.L."/>
            <person name="Zilli J.E."/>
        </authorList>
    </citation>
    <scope>NUCLEOTIDE SEQUENCE [LARGE SCALE GENOMIC DNA]</scope>
    <source>
        <strain evidence="1 4">BR3351</strain>
    </source>
</reference>
<name>A0A0R3DKG6_9BRAD</name>
<evidence type="ECO:0000313" key="1">
    <source>
        <dbReference type="EMBL" id="KRQ10326.1"/>
    </source>
</evidence>
<gene>
    <name evidence="3" type="ORF">AOQ71_02525</name>
    <name evidence="2" type="ORF">AOQ71_08800</name>
    <name evidence="1" type="ORF">AOQ71_18990</name>
</gene>